<proteinExistence type="predicted"/>
<sequence>MVVLRLTVKIPPAEVAGKTASPPKSTTFMLPVYEPEKMKLGELAWRITEQWRKLCPDAPPLKIKKLLDDEYDGVELDLELTVADAFVDFGKARIDSCDQRATIRVVQEPAQEPLRYQSVAQDWNSAAEYYSKNARFTKTRPPVPLFACSQPSLANQKPPVQPGQVRASIEQYDLTRHSLSTEKPEKTSKRPVESVAISSKHSKQGATFRNEENKAEHTRSASNVKKYPKVAVEIKTASSQGAKMRVPPRNNINATSKRGRLSVTDRYLIESRQSDSSLTKRPRRSCPTDATHLSASDNDEPLPKRRNTTSRRNISAVKEQTEGLGLISRQGDDPDTESIQDLTTLFANSDEAEITEDIYTKNSKTSPIKDQSRKRSITNLQKNEVNQDYAKDISKPNVVDLTTTVPSSPDNQSYLRSPKSGQQSPPAGPSIPTPTTDIVTPSRKHKLNTRRSDSLKGSIDSEVVTHDGASHVPDRVHRMPLDDIAQEKLLERKLEKARERRCSMKEIDQRALLLGLTEQLHTTEQLGELPKVTRLQAQVKNAEVDLEKIMIEMGEEGVENEHNNDHPSSYRSPSPTLSSGYSPKEGDSKTPKDDTSGNQSPSANSLTASELKSNTKGRRSSASEDKSMRTASLDSKTNLTTKSIERSESSKSSLVANEIPDHDVPGSDISSRGASTPQRVPSQDINNPSSHSGSDSDQDIDLEKEQPTRNDQSSEPEYVAKGMSFANFGSDMSIDSDSDCHSHIYKSPNKPLPVEKTSVKTRTAFSTPFDKRNSTSLSLSQPVPATDNLTPEFVKASSSTKHRKTTRPTLKSLLEEQKPKGLEKGGAAPSKSARPVKQPKTFLRQSLDTLSATAKRSFSRKL</sequence>
<organism evidence="1">
    <name type="scientific">Ophidiomyces ophidiicola</name>
    <dbReference type="NCBI Taxonomy" id="1387563"/>
    <lineage>
        <taxon>Eukaryota</taxon>
        <taxon>Fungi</taxon>
        <taxon>Dikarya</taxon>
        <taxon>Ascomycota</taxon>
        <taxon>Pezizomycotina</taxon>
        <taxon>Eurotiomycetes</taxon>
        <taxon>Eurotiomycetidae</taxon>
        <taxon>Onygenales</taxon>
        <taxon>Onygenaceae</taxon>
        <taxon>Ophidiomyces</taxon>
    </lineage>
</organism>
<gene>
    <name evidence="1" type="ORF">LOY88_005904</name>
</gene>
<comment type="caution">
    <text evidence="1">The sequence shown here is derived from an EMBL/GenBank/DDBJ whole genome shotgun (WGS) entry which is preliminary data.</text>
</comment>
<accession>A0ACB8UPL6</accession>
<name>A0ACB8UPL6_9EURO</name>
<reference evidence="1" key="1">
    <citation type="journal article" date="2022" name="bioRxiv">
        <title>Population genetic analysis of Ophidiomyces ophidiicola, the causative agent of snake fungal disease, indicates recent introductions to the USA.</title>
        <authorList>
            <person name="Ladner J.T."/>
            <person name="Palmer J.M."/>
            <person name="Ettinger C.L."/>
            <person name="Stajich J.E."/>
            <person name="Farrell T.M."/>
            <person name="Glorioso B.M."/>
            <person name="Lawson B."/>
            <person name="Price S.J."/>
            <person name="Stengle A.G."/>
            <person name="Grear D.A."/>
            <person name="Lorch J.M."/>
        </authorList>
    </citation>
    <scope>NUCLEOTIDE SEQUENCE</scope>
    <source>
        <strain evidence="1">NWHC 24266-5</strain>
    </source>
</reference>
<dbReference type="EMBL" id="JALBCA010000117">
    <property type="protein sequence ID" value="KAI2382582.1"/>
    <property type="molecule type" value="Genomic_DNA"/>
</dbReference>
<protein>
    <submittedName>
        <fullName evidence="1">Uncharacterized protein</fullName>
    </submittedName>
</protein>
<evidence type="ECO:0000313" key="1">
    <source>
        <dbReference type="EMBL" id="KAI2382582.1"/>
    </source>
</evidence>